<feature type="transmembrane region" description="Helical" evidence="14">
    <location>
        <begin position="108"/>
        <end position="131"/>
    </location>
</feature>
<evidence type="ECO:0000256" key="8">
    <source>
        <dbReference type="ARBA" id="ARBA00022989"/>
    </source>
</evidence>
<feature type="transmembrane region" description="Helical" evidence="14">
    <location>
        <begin position="44"/>
        <end position="65"/>
    </location>
</feature>
<dbReference type="GO" id="GO:0006826">
    <property type="term" value="P:iron ion transport"/>
    <property type="evidence" value="ECO:0007669"/>
    <property type="project" value="TreeGrafter"/>
</dbReference>
<keyword evidence="17" id="KW-1185">Reference proteome</keyword>
<feature type="region of interest" description="Disordered" evidence="13">
    <location>
        <begin position="499"/>
        <end position="544"/>
    </location>
</feature>
<dbReference type="InterPro" id="IPR051410">
    <property type="entry name" value="Ferric/Cupric_Reductase"/>
</dbReference>
<dbReference type="Pfam" id="PF01794">
    <property type="entry name" value="Ferric_reduct"/>
    <property type="match status" value="1"/>
</dbReference>
<evidence type="ECO:0000256" key="12">
    <source>
        <dbReference type="ARBA" id="ARBA00048483"/>
    </source>
</evidence>
<evidence type="ECO:0000256" key="1">
    <source>
        <dbReference type="ARBA" id="ARBA00004651"/>
    </source>
</evidence>
<dbReference type="EC" id="1.16.1.9" evidence="3"/>
<gene>
    <name evidence="16" type="ORF">KVT40_008363</name>
</gene>
<dbReference type="InterPro" id="IPR013112">
    <property type="entry name" value="FAD-bd_8"/>
</dbReference>
<dbReference type="PANTHER" id="PTHR32361:SF23">
    <property type="entry name" value="FERRIC-CHELATE REDUCTASE"/>
    <property type="match status" value="1"/>
</dbReference>
<evidence type="ECO:0000313" key="16">
    <source>
        <dbReference type="EMBL" id="KAG8623387.1"/>
    </source>
</evidence>
<sequence>MAMTGLTKPVRLHSSRMDHCMLTREQCAYRVGYWRYWYEADHRFGLGTVYFFVIIIAIFALAHLFRLFKITPSSKVQKSSLLQTATRWLSYKGSRLEKINYNTPSAGVAALGILGFIFFSVMTLGPQPYYWPNTRTTNFGSSPPIATRAGWMALGCMPFVLATASKANLVTFLTGISHEKLQVFHRWISHAMFVLALIHTFPFIVYRAGRGELAAQWSTVYYWTGVAALIPQAWLTFASIGPLRRAGYESFKILHFLAAILFIVFFFIHCNFRLSSWDYFIATAAIYIPSLLYSLIRTYLQHGLLPATLTTTPNGFVHVSIPIKAHWRPGQHFFVRFASFGLHGFTAHPFTACSLPEPVWKESTLVFYIRAQKGFTGRLFSYVSKNQGCSVKVLLDGPYGGIEPSELARGGRQLVVAGGSGAGWTLPLIERAVQYGIAEQTKVDGAEEAAGQTTRGLRVVLATREAATYEWFTSRIEEIYARYSDYLTSTNGNAIEVFFTGDENPVTDSDEEKRGKEAAESLAGSGSSPERAASVKKGQAHTGRPDLPALIQAEAEEHAQEGLSVFACGPLSMQHDIREACAKAQFTPAGKQGGVTLHLEHFDWA</sequence>
<dbReference type="SUPFAM" id="SSF52343">
    <property type="entry name" value="Ferredoxin reductase-like, C-terminal NADP-linked domain"/>
    <property type="match status" value="1"/>
</dbReference>
<feature type="transmembrane region" description="Helical" evidence="14">
    <location>
        <begin position="151"/>
        <end position="175"/>
    </location>
</feature>
<keyword evidence="9" id="KW-0560">Oxidoreductase</keyword>
<keyword evidence="8 14" id="KW-1133">Transmembrane helix</keyword>
<evidence type="ECO:0000256" key="4">
    <source>
        <dbReference type="ARBA" id="ARBA00022448"/>
    </source>
</evidence>
<keyword evidence="4" id="KW-0813">Transport</keyword>
<reference evidence="16" key="1">
    <citation type="submission" date="2021-07" db="EMBL/GenBank/DDBJ databases">
        <title>Elsinoe batatas strain:CRI-CJ2 Genome sequencing and assembly.</title>
        <authorList>
            <person name="Huang L."/>
        </authorList>
    </citation>
    <scope>NUCLEOTIDE SEQUENCE</scope>
    <source>
        <strain evidence="16">CRI-CJ2</strain>
    </source>
</reference>
<comment type="caution">
    <text evidence="16">The sequence shown here is derived from an EMBL/GenBank/DDBJ whole genome shotgun (WGS) entry which is preliminary data.</text>
</comment>
<dbReference type="InterPro" id="IPR017938">
    <property type="entry name" value="Riboflavin_synthase-like_b-brl"/>
</dbReference>
<feature type="transmembrane region" description="Helical" evidence="14">
    <location>
        <begin position="187"/>
        <end position="208"/>
    </location>
</feature>
<feature type="domain" description="FAD-binding FR-type" evidence="15">
    <location>
        <begin position="297"/>
        <end position="405"/>
    </location>
</feature>
<feature type="transmembrane region" description="Helical" evidence="14">
    <location>
        <begin position="280"/>
        <end position="300"/>
    </location>
</feature>
<evidence type="ECO:0000256" key="10">
    <source>
        <dbReference type="ARBA" id="ARBA00023065"/>
    </source>
</evidence>
<keyword evidence="5" id="KW-1003">Cell membrane</keyword>
<keyword evidence="6 14" id="KW-0812">Transmembrane</keyword>
<dbReference type="Pfam" id="PF08030">
    <property type="entry name" value="NAD_binding_6"/>
    <property type="match status" value="1"/>
</dbReference>
<feature type="compositionally biased region" description="Low complexity" evidence="13">
    <location>
        <begin position="520"/>
        <end position="530"/>
    </location>
</feature>
<feature type="transmembrane region" description="Helical" evidence="14">
    <location>
        <begin position="220"/>
        <end position="241"/>
    </location>
</feature>
<dbReference type="InterPro" id="IPR017927">
    <property type="entry name" value="FAD-bd_FR_type"/>
</dbReference>
<keyword evidence="11 14" id="KW-0472">Membrane</keyword>
<evidence type="ECO:0000256" key="2">
    <source>
        <dbReference type="ARBA" id="ARBA00006278"/>
    </source>
</evidence>
<evidence type="ECO:0000256" key="7">
    <source>
        <dbReference type="ARBA" id="ARBA00022982"/>
    </source>
</evidence>
<dbReference type="AlphaFoldDB" id="A0A8K0PCB8"/>
<dbReference type="PANTHER" id="PTHR32361">
    <property type="entry name" value="FERRIC/CUPRIC REDUCTASE TRANSMEMBRANE COMPONENT"/>
    <property type="match status" value="1"/>
</dbReference>
<dbReference type="PROSITE" id="PS51384">
    <property type="entry name" value="FAD_FR"/>
    <property type="match status" value="1"/>
</dbReference>
<evidence type="ECO:0000256" key="11">
    <source>
        <dbReference type="ARBA" id="ARBA00023136"/>
    </source>
</evidence>
<organism evidence="16 17">
    <name type="scientific">Elsinoe batatas</name>
    <dbReference type="NCBI Taxonomy" id="2601811"/>
    <lineage>
        <taxon>Eukaryota</taxon>
        <taxon>Fungi</taxon>
        <taxon>Dikarya</taxon>
        <taxon>Ascomycota</taxon>
        <taxon>Pezizomycotina</taxon>
        <taxon>Dothideomycetes</taxon>
        <taxon>Dothideomycetidae</taxon>
        <taxon>Myriangiales</taxon>
        <taxon>Elsinoaceae</taxon>
        <taxon>Elsinoe</taxon>
    </lineage>
</organism>
<dbReference type="GO" id="GO:0052851">
    <property type="term" value="F:ferric-chelate reductase (NADPH) activity"/>
    <property type="evidence" value="ECO:0007669"/>
    <property type="project" value="UniProtKB-EC"/>
</dbReference>
<dbReference type="Gene3D" id="3.40.50.80">
    <property type="entry name" value="Nucleotide-binding domain of ferredoxin-NADP reductase (FNR) module"/>
    <property type="match status" value="1"/>
</dbReference>
<evidence type="ECO:0000256" key="3">
    <source>
        <dbReference type="ARBA" id="ARBA00012668"/>
    </source>
</evidence>
<evidence type="ECO:0000313" key="17">
    <source>
        <dbReference type="Proteomes" id="UP000809789"/>
    </source>
</evidence>
<dbReference type="Pfam" id="PF08022">
    <property type="entry name" value="FAD_binding_8"/>
    <property type="match status" value="1"/>
</dbReference>
<name>A0A8K0PCB8_9PEZI</name>
<dbReference type="Proteomes" id="UP000809789">
    <property type="component" value="Unassembled WGS sequence"/>
</dbReference>
<keyword evidence="10" id="KW-0406">Ion transport</keyword>
<evidence type="ECO:0000256" key="6">
    <source>
        <dbReference type="ARBA" id="ARBA00022692"/>
    </source>
</evidence>
<evidence type="ECO:0000256" key="14">
    <source>
        <dbReference type="SAM" id="Phobius"/>
    </source>
</evidence>
<proteinExistence type="inferred from homology"/>
<dbReference type="GO" id="GO:0005886">
    <property type="term" value="C:plasma membrane"/>
    <property type="evidence" value="ECO:0007669"/>
    <property type="project" value="UniProtKB-SubCell"/>
</dbReference>
<protein>
    <recommendedName>
        <fullName evidence="3">ferric-chelate reductase (NADPH)</fullName>
        <ecNumber evidence="3">1.16.1.9</ecNumber>
    </recommendedName>
</protein>
<evidence type="ECO:0000256" key="9">
    <source>
        <dbReference type="ARBA" id="ARBA00023002"/>
    </source>
</evidence>
<dbReference type="InterPro" id="IPR013130">
    <property type="entry name" value="Fe3_Rdtase_TM_dom"/>
</dbReference>
<comment type="similarity">
    <text evidence="2">Belongs to the ferric reductase (FRE) family.</text>
</comment>
<evidence type="ECO:0000256" key="5">
    <source>
        <dbReference type="ARBA" id="ARBA00022475"/>
    </source>
</evidence>
<dbReference type="SFLD" id="SFLDG01168">
    <property type="entry name" value="Ferric_reductase_subgroup_(FRE"/>
    <property type="match status" value="1"/>
</dbReference>
<accession>A0A8K0PCB8</accession>
<evidence type="ECO:0000259" key="15">
    <source>
        <dbReference type="PROSITE" id="PS51384"/>
    </source>
</evidence>
<evidence type="ECO:0000256" key="13">
    <source>
        <dbReference type="SAM" id="MobiDB-lite"/>
    </source>
</evidence>
<dbReference type="GO" id="GO:0015677">
    <property type="term" value="P:copper ion import"/>
    <property type="evidence" value="ECO:0007669"/>
    <property type="project" value="TreeGrafter"/>
</dbReference>
<dbReference type="OrthoDB" id="17725at2759"/>
<comment type="catalytic activity">
    <reaction evidence="12">
        <text>2 a Fe(II)-siderophore + NADP(+) + H(+) = 2 a Fe(III)-siderophore + NADPH</text>
        <dbReference type="Rhea" id="RHEA:28795"/>
        <dbReference type="Rhea" id="RHEA-COMP:11342"/>
        <dbReference type="Rhea" id="RHEA-COMP:11344"/>
        <dbReference type="ChEBI" id="CHEBI:15378"/>
        <dbReference type="ChEBI" id="CHEBI:29033"/>
        <dbReference type="ChEBI" id="CHEBI:29034"/>
        <dbReference type="ChEBI" id="CHEBI:57783"/>
        <dbReference type="ChEBI" id="CHEBI:58349"/>
        <dbReference type="EC" id="1.16.1.9"/>
    </reaction>
</comment>
<keyword evidence="7" id="KW-0249">Electron transport</keyword>
<dbReference type="GO" id="GO:0006879">
    <property type="term" value="P:intracellular iron ion homeostasis"/>
    <property type="evidence" value="ECO:0007669"/>
    <property type="project" value="TreeGrafter"/>
</dbReference>
<dbReference type="InterPro" id="IPR039261">
    <property type="entry name" value="FNR_nucleotide-bd"/>
</dbReference>
<comment type="subcellular location">
    <subcellularLocation>
        <location evidence="1">Cell membrane</location>
        <topology evidence="1">Multi-pass membrane protein</topology>
    </subcellularLocation>
</comment>
<dbReference type="SFLD" id="SFLDS00052">
    <property type="entry name" value="Ferric_Reductase_Domain"/>
    <property type="match status" value="1"/>
</dbReference>
<dbReference type="SUPFAM" id="SSF63380">
    <property type="entry name" value="Riboflavin synthase domain-like"/>
    <property type="match status" value="1"/>
</dbReference>
<dbReference type="InterPro" id="IPR013121">
    <property type="entry name" value="Fe_red_NAD-bd_6"/>
</dbReference>
<dbReference type="CDD" id="cd06186">
    <property type="entry name" value="NOX_Duox_like_FAD_NADP"/>
    <property type="match status" value="1"/>
</dbReference>
<feature type="transmembrane region" description="Helical" evidence="14">
    <location>
        <begin position="253"/>
        <end position="274"/>
    </location>
</feature>
<dbReference type="EMBL" id="JAESVG020000010">
    <property type="protein sequence ID" value="KAG8623387.1"/>
    <property type="molecule type" value="Genomic_DNA"/>
</dbReference>